<dbReference type="AlphaFoldDB" id="A0A554X299"/>
<evidence type="ECO:0000313" key="2">
    <source>
        <dbReference type="Proteomes" id="UP000318294"/>
    </source>
</evidence>
<dbReference type="Proteomes" id="UP000318294">
    <property type="component" value="Unassembled WGS sequence"/>
</dbReference>
<dbReference type="InterPro" id="IPR007833">
    <property type="entry name" value="Capsule_polysaccharide_synth"/>
</dbReference>
<evidence type="ECO:0000313" key="1">
    <source>
        <dbReference type="EMBL" id="TSE29970.1"/>
    </source>
</evidence>
<dbReference type="RefSeq" id="WP_144329353.1">
    <property type="nucleotide sequence ID" value="NZ_VJON01000060.1"/>
</dbReference>
<dbReference type="EMBL" id="VJON01000060">
    <property type="protein sequence ID" value="TSE29970.1"/>
    <property type="molecule type" value="Genomic_DNA"/>
</dbReference>
<protein>
    <submittedName>
        <fullName evidence="1">Capsule polysaccharide biosynthesis protein</fullName>
    </submittedName>
</protein>
<reference evidence="1 2" key="1">
    <citation type="submission" date="2019-07" db="EMBL/GenBank/DDBJ databases">
        <title>Tepidimonas charontis SPSP-6 draft genome.</title>
        <authorList>
            <person name="Da Costa M.S."/>
            <person name="Froufe H.J.C."/>
            <person name="Egas C."/>
            <person name="Albuquerque L."/>
        </authorList>
    </citation>
    <scope>NUCLEOTIDE SEQUENCE [LARGE SCALE GENOMIC DNA]</scope>
    <source>
        <strain evidence="1 2">SPSP-6</strain>
    </source>
</reference>
<name>A0A554X299_9BURK</name>
<dbReference type="GO" id="GO:0000271">
    <property type="term" value="P:polysaccharide biosynthetic process"/>
    <property type="evidence" value="ECO:0007669"/>
    <property type="project" value="InterPro"/>
</dbReference>
<comment type="caution">
    <text evidence="1">The sequence shown here is derived from an EMBL/GenBank/DDBJ whole genome shotgun (WGS) entry which is preliminary data.</text>
</comment>
<organism evidence="1 2">
    <name type="scientific">Tepidimonas charontis</name>
    <dbReference type="NCBI Taxonomy" id="2267262"/>
    <lineage>
        <taxon>Bacteria</taxon>
        <taxon>Pseudomonadati</taxon>
        <taxon>Pseudomonadota</taxon>
        <taxon>Betaproteobacteria</taxon>
        <taxon>Burkholderiales</taxon>
        <taxon>Tepidimonas</taxon>
    </lineage>
</organism>
<dbReference type="OrthoDB" id="543755at2"/>
<dbReference type="CDD" id="cd16439">
    <property type="entry name" value="beta_Kdo_transferase_KpsC_2"/>
    <property type="match status" value="1"/>
</dbReference>
<dbReference type="Pfam" id="PF05159">
    <property type="entry name" value="Capsule_synth"/>
    <property type="match status" value="1"/>
</dbReference>
<keyword evidence="2" id="KW-1185">Reference proteome</keyword>
<dbReference type="GO" id="GO:0015774">
    <property type="term" value="P:polysaccharide transport"/>
    <property type="evidence" value="ECO:0007669"/>
    <property type="project" value="InterPro"/>
</dbReference>
<gene>
    <name evidence="1" type="ORF">Tchar_02514</name>
</gene>
<accession>A0A554X299</accession>
<proteinExistence type="predicted"/>
<sequence length="341" mass="38161">MSEPIVYALGFSRWKRRPLRLCFPQNEVCFVARLNHVPDGAVLAVWGMRPVPEADERGISVVRVEDGFLRSVGLGADLIRPLSWVVDRRGIYFDARQPSDLEMLLAETVFSNELLQRAAALRERIVEAGLTKYNVGAARWRRPAGLARVILVPGQVESDASIVCGAPGINTNLGLLQAVRMANPDAYVMYKPHPDVVAGLRKQGRGEDDAVRWCDEVVVDVSMGELLREVDEVHCLTSLAGFEALLRGKKVTCYGQPFYAGWGLTTDCVPVARRTRKLTLDELVAGALILYPRYVSRRRNELISPEEALDELAEWRARNGGNTAWWRKAFRVVLRRVVGVR</sequence>